<keyword evidence="7" id="KW-0862">Zinc</keyword>
<proteinExistence type="inferred from homology"/>
<keyword evidence="5 9" id="KW-0863">Zinc-finger</keyword>
<feature type="binding site" evidence="8">
    <location>
        <position position="228"/>
    </location>
    <ligand>
        <name>a protein</name>
        <dbReference type="ChEBI" id="CHEBI:16541"/>
    </ligand>
    <ligandPart>
        <name>N-terminal L-methionine residue</name>
        <dbReference type="ChEBI" id="CHEBI:64731"/>
    </ligandPart>
</feature>
<dbReference type="InterPro" id="IPR002467">
    <property type="entry name" value="Pept_M24A_MAP1"/>
</dbReference>
<feature type="binding site" evidence="8">
    <location>
        <position position="329"/>
    </location>
    <ligand>
        <name>a protein</name>
        <dbReference type="ChEBI" id="CHEBI:16541"/>
    </ligand>
    <ligandPart>
        <name>N-terminal L-methionine residue</name>
        <dbReference type="ChEBI" id="CHEBI:64731"/>
    </ligandPart>
</feature>
<dbReference type="EC" id="3.4.11.18" evidence="10"/>
<feature type="binding site" evidence="8">
    <location>
        <position position="322"/>
    </location>
    <ligand>
        <name>Zn(2+)</name>
        <dbReference type="ChEBI" id="CHEBI:29105"/>
        <label>4</label>
        <note>catalytic</note>
    </ligand>
</feature>
<evidence type="ECO:0000256" key="6">
    <source>
        <dbReference type="ARBA" id="ARBA00022801"/>
    </source>
</evidence>
<evidence type="ECO:0000256" key="2">
    <source>
        <dbReference type="ARBA" id="ARBA00022490"/>
    </source>
</evidence>
<dbReference type="GO" id="GO:0070006">
    <property type="term" value="F:metalloaminopeptidase activity"/>
    <property type="evidence" value="ECO:0007669"/>
    <property type="project" value="UniProtKB-UniRule"/>
</dbReference>
<evidence type="ECO:0000256" key="9">
    <source>
        <dbReference type="PROSITE-ProRule" id="PRU01357"/>
    </source>
</evidence>
<keyword evidence="6 8" id="KW-0378">Hydrolase</keyword>
<dbReference type="EMBL" id="NESQ01000138">
    <property type="protein sequence ID" value="PUU77843.1"/>
    <property type="molecule type" value="Genomic_DNA"/>
</dbReference>
<dbReference type="STRING" id="42251.A0A2T6ZQT7"/>
<comment type="caution">
    <text evidence="13">The sequence shown here is derived from an EMBL/GenBank/DDBJ whole genome shotgun (WGS) entry which is preliminary data.</text>
</comment>
<keyword evidence="1 8" id="KW-0031">Aminopeptidase</keyword>
<dbReference type="GO" id="GO:0005829">
    <property type="term" value="C:cytosol"/>
    <property type="evidence" value="ECO:0007669"/>
    <property type="project" value="TreeGrafter"/>
</dbReference>
<dbReference type="PRINTS" id="PR00599">
    <property type="entry name" value="MAPEPTIDASE"/>
</dbReference>
<comment type="subcellular location">
    <subcellularLocation>
        <location evidence="8">Cytoplasm</location>
    </subcellularLocation>
</comment>
<dbReference type="Gene3D" id="3.90.230.10">
    <property type="entry name" value="Creatinase/methionine aminopeptidase superfamily"/>
    <property type="match status" value="1"/>
</dbReference>
<dbReference type="Pfam" id="PF00557">
    <property type="entry name" value="Peptidase_M24"/>
    <property type="match status" value="1"/>
</dbReference>
<dbReference type="PANTHER" id="PTHR43330">
    <property type="entry name" value="METHIONINE AMINOPEPTIDASE"/>
    <property type="match status" value="1"/>
</dbReference>
<evidence type="ECO:0000256" key="8">
    <source>
        <dbReference type="HAMAP-Rule" id="MF_03174"/>
    </source>
</evidence>
<evidence type="ECO:0000256" key="11">
    <source>
        <dbReference type="SAM" id="MobiDB-lite"/>
    </source>
</evidence>
<feature type="binding site" evidence="8">
    <location>
        <position position="245"/>
    </location>
    <ligand>
        <name>Zn(2+)</name>
        <dbReference type="ChEBI" id="CHEBI:29105"/>
        <label>3</label>
    </ligand>
</feature>
<dbReference type="InterPro" id="IPR001714">
    <property type="entry name" value="Pept_M24_MAP"/>
</dbReference>
<evidence type="ECO:0000256" key="7">
    <source>
        <dbReference type="ARBA" id="ARBA00022833"/>
    </source>
</evidence>
<organism evidence="13 14">
    <name type="scientific">Tuber borchii</name>
    <name type="common">White truffle</name>
    <dbReference type="NCBI Taxonomy" id="42251"/>
    <lineage>
        <taxon>Eukaryota</taxon>
        <taxon>Fungi</taxon>
        <taxon>Dikarya</taxon>
        <taxon>Ascomycota</taxon>
        <taxon>Pezizomycotina</taxon>
        <taxon>Pezizomycetes</taxon>
        <taxon>Pezizales</taxon>
        <taxon>Tuberaceae</taxon>
        <taxon>Tuber</taxon>
    </lineage>
</organism>
<comment type="similarity">
    <text evidence="8 9">Belongs to the peptidase M24A family. Methionine aminopeptidase type 1 subfamily.</text>
</comment>
<evidence type="ECO:0000256" key="1">
    <source>
        <dbReference type="ARBA" id="ARBA00022438"/>
    </source>
</evidence>
<comment type="cofactor">
    <cofactor evidence="10">
        <name>Co(2+)</name>
        <dbReference type="ChEBI" id="CHEBI:48828"/>
    </cofactor>
    <cofactor evidence="10">
        <name>Zn(2+)</name>
        <dbReference type="ChEBI" id="CHEBI:29105"/>
    </cofactor>
    <cofactor evidence="10">
        <name>Mn(2+)</name>
        <dbReference type="ChEBI" id="CHEBI:29035"/>
    </cofactor>
    <cofactor evidence="10">
        <name>Fe(2+)</name>
        <dbReference type="ChEBI" id="CHEBI:29033"/>
    </cofactor>
    <text evidence="10">Binds 2 divalent metal cations per subunit. Has a high-affinity and a low affinity metal-binding site. The true nature of the physiological cofactor is under debate. The enzyme is active with cobalt, zinc, manganese or divalent iron ions.</text>
</comment>
<evidence type="ECO:0000313" key="14">
    <source>
        <dbReference type="Proteomes" id="UP000244722"/>
    </source>
</evidence>
<feature type="binding site" evidence="8">
    <location>
        <position position="386"/>
    </location>
    <ligand>
        <name>Zn(2+)</name>
        <dbReference type="ChEBI" id="CHEBI:29105"/>
        <label>3</label>
    </ligand>
</feature>
<comment type="catalytic activity">
    <reaction evidence="8 10">
        <text>Release of N-terminal amino acids, preferentially methionine, from peptides and arylamides.</text>
        <dbReference type="EC" id="3.4.11.18"/>
    </reaction>
</comment>
<dbReference type="InterPro" id="IPR031615">
    <property type="entry name" value="Zfn-C6H2"/>
</dbReference>
<feature type="binding site" evidence="8">
    <location>
        <position position="256"/>
    </location>
    <ligand>
        <name>Zn(2+)</name>
        <dbReference type="ChEBI" id="CHEBI:29105"/>
        <label>3</label>
    </ligand>
</feature>
<feature type="binding site" evidence="8">
    <location>
        <position position="355"/>
    </location>
    <ligand>
        <name>Zn(2+)</name>
        <dbReference type="ChEBI" id="CHEBI:29105"/>
        <label>4</label>
        <note>catalytic</note>
    </ligand>
</feature>
<keyword evidence="2 8" id="KW-0963">Cytoplasm</keyword>
<dbReference type="GO" id="GO:0006508">
    <property type="term" value="P:proteolysis"/>
    <property type="evidence" value="ECO:0007669"/>
    <property type="project" value="UniProtKB-KW"/>
</dbReference>
<dbReference type="Proteomes" id="UP000244722">
    <property type="component" value="Unassembled WGS sequence"/>
</dbReference>
<comment type="subunit">
    <text evidence="8">Associates with the 60S ribosomal subunit of the 80S translational complex.</text>
</comment>
<dbReference type="OrthoDB" id="3209743at2759"/>
<feature type="region of interest" description="Disordered" evidence="11">
    <location>
        <begin position="110"/>
        <end position="131"/>
    </location>
</feature>
<dbReference type="HAMAP" id="MF_01974">
    <property type="entry name" value="MetAP_1"/>
    <property type="match status" value="1"/>
</dbReference>
<keyword evidence="3 8" id="KW-0645">Protease</keyword>
<dbReference type="InterPro" id="IPR000994">
    <property type="entry name" value="Pept_M24"/>
</dbReference>
<comment type="function">
    <text evidence="8 10">Cotranslationally removes the N-terminal methionine from nascent proteins. The N-terminal methionine is often cleaved when the second residue in the primary sequence is small and uncharged (Met-Ala-, Cys, Gly, Pro, Ser, Thr, or Val).</text>
</comment>
<comment type="cofactor">
    <cofactor evidence="8">
        <name>Zn(2+)</name>
        <dbReference type="ChEBI" id="CHEBI:29105"/>
    </cofactor>
    <cofactor evidence="8">
        <name>Co(2+)</name>
        <dbReference type="ChEBI" id="CHEBI:48828"/>
    </cofactor>
    <cofactor evidence="8">
        <name>Mn(2+)</name>
        <dbReference type="ChEBI" id="CHEBI:29035"/>
    </cofactor>
    <cofactor evidence="8">
        <name>Fe(2+)</name>
        <dbReference type="ChEBI" id="CHEBI:29033"/>
    </cofactor>
    <text evidence="8">Binds 2 divalent metal cations per subunit. Has a high-affinity and a low affinity metal-binding site. The true nature of the physiological cofactor is under debate. The enzyme is active with zinc, cobalt, manganese or divalent iron ions. Has high activity with zinc; zinc cofactor is transferred into the active site region by the ZNG1 zinc chaperone.</text>
</comment>
<feature type="compositionally biased region" description="Basic and acidic residues" evidence="11">
    <location>
        <begin position="113"/>
        <end position="127"/>
    </location>
</feature>
<evidence type="ECO:0000256" key="10">
    <source>
        <dbReference type="RuleBase" id="RU003653"/>
    </source>
</evidence>
<dbReference type="Pfam" id="PF15801">
    <property type="entry name" value="zf-C6H2"/>
    <property type="match status" value="1"/>
</dbReference>
<feature type="domain" description="C6H2-type" evidence="12">
    <location>
        <begin position="6"/>
        <end position="59"/>
    </location>
</feature>
<feature type="binding site" evidence="8">
    <location>
        <position position="386"/>
    </location>
    <ligand>
        <name>Zn(2+)</name>
        <dbReference type="ChEBI" id="CHEBI:29105"/>
        <label>4</label>
        <note>catalytic</note>
    </ligand>
</feature>
<dbReference type="PANTHER" id="PTHR43330:SF7">
    <property type="entry name" value="METHIONINE AMINOPEPTIDASE 1"/>
    <property type="match status" value="1"/>
</dbReference>
<keyword evidence="14" id="KW-1185">Reference proteome</keyword>
<evidence type="ECO:0000256" key="3">
    <source>
        <dbReference type="ARBA" id="ARBA00022670"/>
    </source>
</evidence>
<evidence type="ECO:0000259" key="12">
    <source>
        <dbReference type="PROSITE" id="PS52013"/>
    </source>
</evidence>
<gene>
    <name evidence="13" type="ORF">B9Z19DRAFT_1144449</name>
</gene>
<evidence type="ECO:0000256" key="4">
    <source>
        <dbReference type="ARBA" id="ARBA00022723"/>
    </source>
</evidence>
<dbReference type="PROSITE" id="PS00680">
    <property type="entry name" value="MAP_1"/>
    <property type="match status" value="1"/>
</dbReference>
<evidence type="ECO:0000313" key="13">
    <source>
        <dbReference type="EMBL" id="PUU77843.1"/>
    </source>
</evidence>
<dbReference type="InterPro" id="IPR036005">
    <property type="entry name" value="Creatinase/aminopeptidase-like"/>
</dbReference>
<accession>A0A2T6ZQT7</accession>
<dbReference type="PROSITE" id="PS52013">
    <property type="entry name" value="ZF_C6H2"/>
    <property type="match status" value="1"/>
</dbReference>
<dbReference type="NCBIfam" id="TIGR00500">
    <property type="entry name" value="met_pdase_I"/>
    <property type="match status" value="1"/>
</dbReference>
<name>A0A2T6ZQT7_TUBBO</name>
<dbReference type="CDD" id="cd01086">
    <property type="entry name" value="MetAP1"/>
    <property type="match status" value="1"/>
</dbReference>
<dbReference type="GO" id="GO:0008270">
    <property type="term" value="F:zinc ion binding"/>
    <property type="evidence" value="ECO:0007669"/>
    <property type="project" value="UniProtKB-KW"/>
</dbReference>
<dbReference type="GO" id="GO:0004239">
    <property type="term" value="F:initiator methionyl aminopeptidase activity"/>
    <property type="evidence" value="ECO:0007669"/>
    <property type="project" value="UniProtKB-UniRule"/>
</dbReference>
<reference evidence="13 14" key="1">
    <citation type="submission" date="2017-04" db="EMBL/GenBank/DDBJ databases">
        <title>Draft genome sequence of Tuber borchii Vittad., a whitish edible truffle.</title>
        <authorList>
            <consortium name="DOE Joint Genome Institute"/>
            <person name="Murat C."/>
            <person name="Kuo A."/>
            <person name="Barry K.W."/>
            <person name="Clum A."/>
            <person name="Dockter R.B."/>
            <person name="Fauchery L."/>
            <person name="Iotti M."/>
            <person name="Kohler A."/>
            <person name="Labutti K."/>
            <person name="Lindquist E.A."/>
            <person name="Lipzen A."/>
            <person name="Ohm R.A."/>
            <person name="Wang M."/>
            <person name="Grigoriev I.V."/>
            <person name="Zambonelli A."/>
            <person name="Martin F.M."/>
        </authorList>
    </citation>
    <scope>NUCLEOTIDE SEQUENCE [LARGE SCALE GENOMIC DNA]</scope>
    <source>
        <strain evidence="13 14">Tbo3840</strain>
    </source>
</reference>
<protein>
    <recommendedName>
        <fullName evidence="10">Methionine aminopeptidase</fullName>
        <ecNumber evidence="10">3.4.11.18</ecNumber>
    </recommendedName>
</protein>
<sequence>MTAATQRLCIGVACAKPISTLQCPTCLKLGKESFFCSQECFKTSWSEHKIVHKQSTRKNPTLLRSLKDLTKPTPLPTDPETGNFDPFPNFPYTGSLRPAYPLSVTRKLPPSIRRPDYSEDGVPRSEQTRGNPRNITILNAEEIKSMRKVCKLAREVLDICAAAVRPGITTDELDEIAHKACIERDVLLPCAQKLSLLLILSAQSYPSPLNYVNFPKSICTSINEVICHGIPDQRKLVDGDIINLDITLYHGGFHGDINETYYVGDKAKANPDTVRVVETSRDCLGEAIKLVKPGMLFRDPGNVIEKLAKQRNCSVVRTYIGHGVNQLFHCNPNVPHYAKNKAVGVAKPGMCFTIEPMINLGTYKDITWPDKWTSTTTDGKMSAQFEHTLLVTEDGVEVLTARFPDSPGGKIPIPGIDTKVEGG</sequence>
<feature type="binding site" evidence="8">
    <location>
        <position position="256"/>
    </location>
    <ligand>
        <name>Zn(2+)</name>
        <dbReference type="ChEBI" id="CHEBI:29105"/>
        <label>4</label>
        <note>catalytic</note>
    </ligand>
</feature>
<evidence type="ECO:0000256" key="5">
    <source>
        <dbReference type="ARBA" id="ARBA00022771"/>
    </source>
</evidence>
<dbReference type="AlphaFoldDB" id="A0A2T6ZQT7"/>
<dbReference type="SUPFAM" id="SSF55920">
    <property type="entry name" value="Creatinase/aminopeptidase"/>
    <property type="match status" value="1"/>
</dbReference>
<keyword evidence="4 8" id="KW-0479">Metal-binding</keyword>